<comment type="caution">
    <text evidence="3">The sequence shown here is derived from an EMBL/GenBank/DDBJ whole genome shotgun (WGS) entry which is preliminary data.</text>
</comment>
<evidence type="ECO:0000313" key="3">
    <source>
        <dbReference type="EMBL" id="KHL04031.1"/>
    </source>
</evidence>
<dbReference type="AlphaFoldDB" id="A0A0B2AL45"/>
<accession>A0A0B2AL45</accession>
<dbReference type="InterPro" id="IPR050791">
    <property type="entry name" value="Aldo-Keto_reductase"/>
</dbReference>
<dbReference type="CDD" id="cd19076">
    <property type="entry name" value="AKR_AKR13A_13D"/>
    <property type="match status" value="1"/>
</dbReference>
<dbReference type="PROSITE" id="PS51257">
    <property type="entry name" value="PROKAR_LIPOPROTEIN"/>
    <property type="match status" value="1"/>
</dbReference>
<dbReference type="EMBL" id="JTDL01000087">
    <property type="protein sequence ID" value="KHL04031.1"/>
    <property type="molecule type" value="Genomic_DNA"/>
</dbReference>
<dbReference type="InterPro" id="IPR036812">
    <property type="entry name" value="NAD(P)_OxRdtase_dom_sf"/>
</dbReference>
<evidence type="ECO:0000313" key="4">
    <source>
        <dbReference type="Proteomes" id="UP000030982"/>
    </source>
</evidence>
<feature type="domain" description="NADP-dependent oxidoreductase" evidence="2">
    <location>
        <begin position="19"/>
        <end position="312"/>
    </location>
</feature>
<evidence type="ECO:0000256" key="1">
    <source>
        <dbReference type="ARBA" id="ARBA00023002"/>
    </source>
</evidence>
<dbReference type="GO" id="GO:0016491">
    <property type="term" value="F:oxidoreductase activity"/>
    <property type="evidence" value="ECO:0007669"/>
    <property type="project" value="UniProtKB-KW"/>
</dbReference>
<gene>
    <name evidence="3" type="ORF">LK10_07220</name>
</gene>
<dbReference type="GO" id="GO:0005737">
    <property type="term" value="C:cytoplasm"/>
    <property type="evidence" value="ECO:0007669"/>
    <property type="project" value="TreeGrafter"/>
</dbReference>
<dbReference type="PRINTS" id="PR00069">
    <property type="entry name" value="ALDKETRDTASE"/>
</dbReference>
<dbReference type="SUPFAM" id="SSF51430">
    <property type="entry name" value="NAD(P)-linked oxidoreductase"/>
    <property type="match status" value="1"/>
</dbReference>
<keyword evidence="1" id="KW-0560">Oxidoreductase</keyword>
<dbReference type="STRING" id="1338436.LK10_07220"/>
<dbReference type="Proteomes" id="UP000030982">
    <property type="component" value="Unassembled WGS sequence"/>
</dbReference>
<proteinExistence type="predicted"/>
<organism evidence="3 4">
    <name type="scientific">Sinomonas humi</name>
    <dbReference type="NCBI Taxonomy" id="1338436"/>
    <lineage>
        <taxon>Bacteria</taxon>
        <taxon>Bacillati</taxon>
        <taxon>Actinomycetota</taxon>
        <taxon>Actinomycetes</taxon>
        <taxon>Micrococcales</taxon>
        <taxon>Micrococcaceae</taxon>
        <taxon>Sinomonas</taxon>
    </lineage>
</organism>
<dbReference type="InterPro" id="IPR020471">
    <property type="entry name" value="AKR"/>
</dbReference>
<name>A0A0B2AL45_9MICC</name>
<dbReference type="Pfam" id="PF00248">
    <property type="entry name" value="Aldo_ket_red"/>
    <property type="match status" value="1"/>
</dbReference>
<dbReference type="RefSeq" id="WP_043121694.1">
    <property type="nucleotide sequence ID" value="NZ_JTDL01000087.1"/>
</dbReference>
<sequence>MTEQTRTLGTVSPLTVSSMGLGCMGMSEFYGAPDEASGIETIHRALDLGITFIDTADMYGPFTNEKLVGRAISGRRDEVQLATKFGNVRGENGERLGINGSPEYVRSACDASLARLGVDHIDLYYQHRVDPKVPIEDTVGAMAELVQAGKVRHLGLSEASPQTIRRAHAVHPITALQTEYSLFTRDLEDEILPTIRELGIGLVPYSPLGRGILTGRITAESLSKDGDSRSSRYFPRFQGEALEENLRLVDQIKAIAEQKGVTPGQIALAWVLAQGDDVVPIPGTKRVKYLEENAAARDIRLSDEDREALEEAVPRGAVVGSRYGDMSSIDQG</sequence>
<dbReference type="PANTHER" id="PTHR43625:SF40">
    <property type="entry name" value="ALDO-KETO REDUCTASE YAKC [NADP(+)]"/>
    <property type="match status" value="1"/>
</dbReference>
<evidence type="ECO:0000259" key="2">
    <source>
        <dbReference type="Pfam" id="PF00248"/>
    </source>
</evidence>
<keyword evidence="4" id="KW-1185">Reference proteome</keyword>
<protein>
    <submittedName>
        <fullName evidence="3">Aldo/keto reductase</fullName>
    </submittedName>
</protein>
<dbReference type="OrthoDB" id="9768793at2"/>
<reference evidence="3 4" key="1">
    <citation type="submission" date="2014-09" db="EMBL/GenBank/DDBJ databases">
        <title>Genome sequence of Sinomonas sp. MUSC 117.</title>
        <authorList>
            <person name="Lee L.-H."/>
        </authorList>
    </citation>
    <scope>NUCLEOTIDE SEQUENCE [LARGE SCALE GENOMIC DNA]</scope>
    <source>
        <strain evidence="3 4">MUSC 117</strain>
    </source>
</reference>
<dbReference type="Gene3D" id="3.20.20.100">
    <property type="entry name" value="NADP-dependent oxidoreductase domain"/>
    <property type="match status" value="1"/>
</dbReference>
<dbReference type="InterPro" id="IPR023210">
    <property type="entry name" value="NADP_OxRdtase_dom"/>
</dbReference>
<dbReference type="PANTHER" id="PTHR43625">
    <property type="entry name" value="AFLATOXIN B1 ALDEHYDE REDUCTASE"/>
    <property type="match status" value="1"/>
</dbReference>